<feature type="compositionally biased region" description="Acidic residues" evidence="1">
    <location>
        <begin position="232"/>
        <end position="243"/>
    </location>
</feature>
<dbReference type="InterPro" id="IPR008984">
    <property type="entry name" value="SMAD_FHA_dom_sf"/>
</dbReference>
<dbReference type="SMART" id="SM00240">
    <property type="entry name" value="FHA"/>
    <property type="match status" value="1"/>
</dbReference>
<dbReference type="InterPro" id="IPR000253">
    <property type="entry name" value="FHA_dom"/>
</dbReference>
<dbReference type="AlphaFoldDB" id="T0RV89"/>
<evidence type="ECO:0000256" key="1">
    <source>
        <dbReference type="SAM" id="MobiDB-lite"/>
    </source>
</evidence>
<feature type="domain" description="FHA" evidence="2">
    <location>
        <begin position="74"/>
        <end position="125"/>
    </location>
</feature>
<reference evidence="3 4" key="1">
    <citation type="submission" date="2012-04" db="EMBL/GenBank/DDBJ databases">
        <title>The Genome Sequence of Saprolegnia declina VS20.</title>
        <authorList>
            <consortium name="The Broad Institute Genome Sequencing Platform"/>
            <person name="Russ C."/>
            <person name="Nusbaum C."/>
            <person name="Tyler B."/>
            <person name="van West P."/>
            <person name="Dieguez-Uribeondo J."/>
            <person name="de Bruijn I."/>
            <person name="Tripathy S."/>
            <person name="Jiang R."/>
            <person name="Young S.K."/>
            <person name="Zeng Q."/>
            <person name="Gargeya S."/>
            <person name="Fitzgerald M."/>
            <person name="Haas B."/>
            <person name="Abouelleil A."/>
            <person name="Alvarado L."/>
            <person name="Arachchi H.M."/>
            <person name="Berlin A."/>
            <person name="Chapman S.B."/>
            <person name="Goldberg J."/>
            <person name="Griggs A."/>
            <person name="Gujja S."/>
            <person name="Hansen M."/>
            <person name="Howarth C."/>
            <person name="Imamovic A."/>
            <person name="Larimer J."/>
            <person name="McCowen C."/>
            <person name="Montmayeur A."/>
            <person name="Murphy C."/>
            <person name="Neiman D."/>
            <person name="Pearson M."/>
            <person name="Priest M."/>
            <person name="Roberts A."/>
            <person name="Saif S."/>
            <person name="Shea T."/>
            <person name="Sisk P."/>
            <person name="Sykes S."/>
            <person name="Wortman J."/>
            <person name="Nusbaum C."/>
            <person name="Birren B."/>
        </authorList>
    </citation>
    <scope>NUCLEOTIDE SEQUENCE [LARGE SCALE GENOMIC DNA]</scope>
    <source>
        <strain evidence="3 4">VS20</strain>
    </source>
</reference>
<dbReference type="PROSITE" id="PS50006">
    <property type="entry name" value="FHA_DOMAIN"/>
    <property type="match status" value="1"/>
</dbReference>
<dbReference type="SUPFAM" id="SSF49879">
    <property type="entry name" value="SMAD/FHA domain"/>
    <property type="match status" value="1"/>
</dbReference>
<keyword evidence="4" id="KW-1185">Reference proteome</keyword>
<dbReference type="EMBL" id="JH767147">
    <property type="protein sequence ID" value="EQC36443.1"/>
    <property type="molecule type" value="Genomic_DNA"/>
</dbReference>
<protein>
    <recommendedName>
        <fullName evidence="2">FHA domain-containing protein</fullName>
    </recommendedName>
</protein>
<dbReference type="VEuPathDB" id="FungiDB:SDRG_05900"/>
<accession>T0RV89</accession>
<evidence type="ECO:0000313" key="4">
    <source>
        <dbReference type="Proteomes" id="UP000030762"/>
    </source>
</evidence>
<dbReference type="Pfam" id="PF00498">
    <property type="entry name" value="FHA"/>
    <property type="match status" value="1"/>
</dbReference>
<gene>
    <name evidence="3" type="ORF">SDRG_05900</name>
</gene>
<evidence type="ECO:0000259" key="2">
    <source>
        <dbReference type="PROSITE" id="PS50006"/>
    </source>
</evidence>
<dbReference type="eggNOG" id="KOG1880">
    <property type="taxonomic scope" value="Eukaryota"/>
</dbReference>
<dbReference type="FunFam" id="2.60.200.20:FF:000019">
    <property type="entry name" value="Nuclear inhibitor of protein phosphatase"/>
    <property type="match status" value="1"/>
</dbReference>
<dbReference type="OrthoDB" id="4096268at2759"/>
<dbReference type="Proteomes" id="UP000030762">
    <property type="component" value="Unassembled WGS sequence"/>
</dbReference>
<dbReference type="PANTHER" id="PTHR23308">
    <property type="entry name" value="NUCLEAR INHIBITOR OF PROTEIN PHOSPHATASE-1"/>
    <property type="match status" value="1"/>
</dbReference>
<evidence type="ECO:0000313" key="3">
    <source>
        <dbReference type="EMBL" id="EQC36443.1"/>
    </source>
</evidence>
<dbReference type="InParanoid" id="T0RV89"/>
<dbReference type="InterPro" id="IPR050923">
    <property type="entry name" value="Cell_Proc_Reg/RNA_Proc"/>
</dbReference>
<name>T0RV89_SAPDV</name>
<organism evidence="3 4">
    <name type="scientific">Saprolegnia diclina (strain VS20)</name>
    <dbReference type="NCBI Taxonomy" id="1156394"/>
    <lineage>
        <taxon>Eukaryota</taxon>
        <taxon>Sar</taxon>
        <taxon>Stramenopiles</taxon>
        <taxon>Oomycota</taxon>
        <taxon>Saprolegniomycetes</taxon>
        <taxon>Saprolegniales</taxon>
        <taxon>Saprolegniaceae</taxon>
        <taxon>Saprolegnia</taxon>
    </lineage>
</organism>
<dbReference type="RefSeq" id="XP_008609866.1">
    <property type="nucleotide sequence ID" value="XM_008611644.1"/>
</dbReference>
<proteinExistence type="predicted"/>
<sequence>MANDMESLHLPRLDLGIFKSSCRYLERIGKPSIPFQPPTWALPASRKPASVALIDVFKLNEVIASVSVDTKSYFVFGRNALVCDIVLEHCSISRMHACLVHHSDGSAYIVDLGSCHGTFMDAEKLEPLRPTLITHGAQLRFGVSSRSYRFKTFESREQILRRLHATVGLHDDERLLQTNTLLNRFVSYRLDVHAQAHQSVVHPHSRPPALRTVTSRARAEAANRVASNSTDTNEDPSQVDDEPSSSSSSTSSHRHSAENLDSFAMVDIAEEPFQAPPLASRKRTRPLSATDRTHQVFLTFDMKRVRFVVDPPTIIPPPPADDEAYDQHARSHLVPNEPDDVAMECDDEDAYAAAVPPLLNYGPMGDTPMDEYMMENPFATVAPDSGRCAMPLSLQFPLCSDRPSLDFGRRRSTIG</sequence>
<feature type="region of interest" description="Disordered" evidence="1">
    <location>
        <begin position="214"/>
        <end position="256"/>
    </location>
</feature>
<dbReference type="STRING" id="1156394.T0RV89"/>
<dbReference type="Gene3D" id="2.60.200.20">
    <property type="match status" value="1"/>
</dbReference>
<dbReference type="GeneID" id="19946627"/>
<dbReference type="OMA" id="HARSHVV"/>